<geneLocation type="plasmid" evidence="1">
    <name>unnamed1</name>
</geneLocation>
<proteinExistence type="predicted"/>
<dbReference type="SUPFAM" id="SSF55961">
    <property type="entry name" value="Bet v1-like"/>
    <property type="match status" value="2"/>
</dbReference>
<dbReference type="InterPro" id="IPR019587">
    <property type="entry name" value="Polyketide_cyclase/dehydratase"/>
</dbReference>
<dbReference type="AlphaFoldDB" id="A0AB39YL24"/>
<evidence type="ECO:0000313" key="1">
    <source>
        <dbReference type="EMBL" id="XDV69277.1"/>
    </source>
</evidence>
<dbReference type="CDD" id="cd08861">
    <property type="entry name" value="OtcD1_ARO-CYC_like"/>
    <property type="match status" value="2"/>
</dbReference>
<organism evidence="1">
    <name type="scientific">Streptomyces sp. R33</name>
    <dbReference type="NCBI Taxonomy" id="3238629"/>
    <lineage>
        <taxon>Bacteria</taxon>
        <taxon>Bacillati</taxon>
        <taxon>Actinomycetota</taxon>
        <taxon>Actinomycetes</taxon>
        <taxon>Kitasatosporales</taxon>
        <taxon>Streptomycetaceae</taxon>
        <taxon>Streptomyces</taxon>
    </lineage>
</organism>
<dbReference type="RefSeq" id="WP_369780491.1">
    <property type="nucleotide sequence ID" value="NZ_CP165728.1"/>
</dbReference>
<sequence length="318" mass="35176">MSVQQVHRTSYAVDVNAPAGVVYGLIADTTQWPLFIPPSIHVERLDFDGFQDRFHMWVTANGSVRSWLSRRTLDAPRLRIDFRQEVPAAPVVAMGGSWIVEPRGTDRSRLTLLHDFAVAGDRPADVDWTKQATDTNSRAELAQLKEAAERWTRLDGLLLSFEDSVRIDGPADLVYQFLYGVADWPERVPHVSRVAVTEDEPGVQLLSMDTVTSDGAVHTTESVRVCFPHAGRIVYKQTATPALMTAHAGEWSLIPDETGVTAVSQHSVLLREEAVERVLGPGADLAQARTYVREALGRNSTATLHLAKQYAETAIRTL</sequence>
<dbReference type="Pfam" id="PF10604">
    <property type="entry name" value="Polyketide_cyc2"/>
    <property type="match status" value="2"/>
</dbReference>
<gene>
    <name evidence="1" type="ORF">AB5J51_40800</name>
</gene>
<protein>
    <submittedName>
        <fullName evidence="1">Aromatase/cyclase</fullName>
    </submittedName>
</protein>
<keyword evidence="1" id="KW-0614">Plasmid</keyword>
<reference evidence="1" key="1">
    <citation type="submission" date="2024-08" db="EMBL/GenBank/DDBJ databases">
        <authorList>
            <person name="Yu S.T."/>
        </authorList>
    </citation>
    <scope>NUCLEOTIDE SEQUENCE</scope>
    <source>
        <strain evidence="1">R33</strain>
        <plasmid evidence="1">unnamed1</plasmid>
    </source>
</reference>
<accession>A0AB39YL24</accession>
<dbReference type="InterPro" id="IPR023393">
    <property type="entry name" value="START-like_dom_sf"/>
</dbReference>
<dbReference type="Gene3D" id="3.30.530.20">
    <property type="match status" value="2"/>
</dbReference>
<name>A0AB39YL24_9ACTN</name>
<dbReference type="EMBL" id="CP165728">
    <property type="protein sequence ID" value="XDV69277.1"/>
    <property type="molecule type" value="Genomic_DNA"/>
</dbReference>